<feature type="binding site" evidence="4">
    <location>
        <position position="341"/>
    </location>
    <ligand>
        <name>S-adenosyl-L-methionine</name>
        <dbReference type="ChEBI" id="CHEBI:59789"/>
    </ligand>
</feature>
<dbReference type="InterPro" id="IPR029063">
    <property type="entry name" value="SAM-dependent_MTases_sf"/>
</dbReference>
<dbReference type="AlphaFoldDB" id="A0A095WZF0"/>
<dbReference type="InterPro" id="IPR030390">
    <property type="entry name" value="MeTrfase_TrmA_AS"/>
</dbReference>
<dbReference type="RefSeq" id="WP_037328535.1">
    <property type="nucleotide sequence ID" value="NZ_JRMW01000041.1"/>
</dbReference>
<dbReference type="SUPFAM" id="SSF53335">
    <property type="entry name" value="S-adenosyl-L-methionine-dependent methyltransferases"/>
    <property type="match status" value="1"/>
</dbReference>
<dbReference type="Pfam" id="PF05958">
    <property type="entry name" value="tRNA_U5-meth_tr"/>
    <property type="match status" value="1"/>
</dbReference>
<evidence type="ECO:0000256" key="2">
    <source>
        <dbReference type="ARBA" id="ARBA00022679"/>
    </source>
</evidence>
<name>A0A095WZF0_9FIRM</name>
<dbReference type="InterPro" id="IPR010280">
    <property type="entry name" value="U5_MeTrfase_fam"/>
</dbReference>
<dbReference type="Gene3D" id="3.40.50.150">
    <property type="entry name" value="Vaccinia Virus protein VP39"/>
    <property type="match status" value="1"/>
</dbReference>
<keyword evidence="2 4" id="KW-0808">Transferase</keyword>
<dbReference type="eggNOG" id="COG2265">
    <property type="taxonomic scope" value="Bacteria"/>
</dbReference>
<dbReference type="PROSITE" id="PS51687">
    <property type="entry name" value="SAM_MT_RNA_M5U"/>
    <property type="match status" value="1"/>
</dbReference>
<feature type="binding site" evidence="4">
    <location>
        <position position="386"/>
    </location>
    <ligand>
        <name>S-adenosyl-L-methionine</name>
        <dbReference type="ChEBI" id="CHEBI:59789"/>
    </ligand>
</feature>
<feature type="binding site" evidence="4">
    <location>
        <position position="291"/>
    </location>
    <ligand>
        <name>S-adenosyl-L-methionine</name>
        <dbReference type="ChEBI" id="CHEBI:59789"/>
    </ligand>
</feature>
<dbReference type="PANTHER" id="PTHR11061">
    <property type="entry name" value="RNA M5U METHYLTRANSFERASE"/>
    <property type="match status" value="1"/>
</dbReference>
<feature type="active site" description="Nucleophile" evidence="4">
    <location>
        <position position="413"/>
    </location>
</feature>
<evidence type="ECO:0000256" key="4">
    <source>
        <dbReference type="PROSITE-ProRule" id="PRU01024"/>
    </source>
</evidence>
<dbReference type="GO" id="GO:0070041">
    <property type="term" value="F:rRNA (uridine-C5-)-methyltransferase activity"/>
    <property type="evidence" value="ECO:0007669"/>
    <property type="project" value="TreeGrafter"/>
</dbReference>
<accession>A0A095WZF0</accession>
<comment type="similarity">
    <text evidence="4">Belongs to the class I-like SAM-binding methyltransferase superfamily. RNA M5U methyltransferase family.</text>
</comment>
<dbReference type="Gene3D" id="2.40.50.1070">
    <property type="match status" value="1"/>
</dbReference>
<dbReference type="PANTHER" id="PTHR11061:SF30">
    <property type="entry name" value="TRNA (URACIL(54)-C(5))-METHYLTRANSFERASE"/>
    <property type="match status" value="1"/>
</dbReference>
<dbReference type="CDD" id="cd02440">
    <property type="entry name" value="AdoMet_MTases"/>
    <property type="match status" value="1"/>
</dbReference>
<dbReference type="PROSITE" id="PS01230">
    <property type="entry name" value="TRMA_1"/>
    <property type="match status" value="1"/>
</dbReference>
<keyword evidence="3 4" id="KW-0949">S-adenosyl-L-methionine</keyword>
<evidence type="ECO:0000256" key="3">
    <source>
        <dbReference type="ARBA" id="ARBA00022691"/>
    </source>
</evidence>
<comment type="caution">
    <text evidence="6">The sequence shown here is derived from an EMBL/GenBank/DDBJ whole genome shotgun (WGS) entry which is preliminary data.</text>
</comment>
<dbReference type="GO" id="GO:0070475">
    <property type="term" value="P:rRNA base methylation"/>
    <property type="evidence" value="ECO:0007669"/>
    <property type="project" value="TreeGrafter"/>
</dbReference>
<dbReference type="OrthoDB" id="9804590at2"/>
<dbReference type="NCBIfam" id="TIGR00479">
    <property type="entry name" value="rumA"/>
    <property type="match status" value="1"/>
</dbReference>
<protein>
    <submittedName>
        <fullName evidence="6">RNA methyltransferase</fullName>
    </submittedName>
</protein>
<evidence type="ECO:0000313" key="7">
    <source>
        <dbReference type="Proteomes" id="UP000029579"/>
    </source>
</evidence>
<reference evidence="6 7" key="1">
    <citation type="submission" date="2014-07" db="EMBL/GenBank/DDBJ databases">
        <authorList>
            <person name="McCorrison J."/>
            <person name="Sanka R."/>
            <person name="Torralba M."/>
            <person name="Gillis M."/>
            <person name="Haft D.H."/>
            <person name="Methe B."/>
            <person name="Sutton G."/>
            <person name="Nelson K.E."/>
        </authorList>
    </citation>
    <scope>NUCLEOTIDE SEQUENCE [LARGE SCALE GENOMIC DNA]</scope>
    <source>
        <strain evidence="6 7">S7-1-13</strain>
    </source>
</reference>
<evidence type="ECO:0000313" key="6">
    <source>
        <dbReference type="EMBL" id="KGF03195.1"/>
    </source>
</evidence>
<organism evidence="6 7">
    <name type="scientific">Anaerococcus lactolyticus S7-1-13</name>
    <dbReference type="NCBI Taxonomy" id="1284686"/>
    <lineage>
        <taxon>Bacteria</taxon>
        <taxon>Bacillati</taxon>
        <taxon>Bacillota</taxon>
        <taxon>Tissierellia</taxon>
        <taxon>Tissierellales</taxon>
        <taxon>Peptoniphilaceae</taxon>
        <taxon>Anaerococcus</taxon>
    </lineage>
</organism>
<keyword evidence="1 4" id="KW-0489">Methyltransferase</keyword>
<feature type="binding site" evidence="4">
    <location>
        <position position="320"/>
    </location>
    <ligand>
        <name>S-adenosyl-L-methionine</name>
        <dbReference type="ChEBI" id="CHEBI:59789"/>
    </ligand>
</feature>
<sequence length="456" mass="52288">MKKRPTKDIKITQMKYPNISIGFDDNDRKVEFKGGLLGQTVRVKAGKKNKDRIKAKYIELLEESKLENAREFCPQAAICGGCAYQKLAYETELMLKHGMIKDLFKDNGIEYNNDISINRSPITSGFRNKMEYTFGDSIKGGPLVLGLHRKRRFYEIVDCKNCNIVDSDFNTIRSKVQEYFREKETDFYHKMAKEGLLRHLVIRKAMHTDQIMVILVTTSDSTFDDTRLRLFLNMLLDIDLDGRIFSVYHVLNDSVADAVIPEKIKLIYGKEYITEEMMGLQFRISPFSFFQPNVFTAEKLYQKAFDLAEIDKTMDVLDLYSGTGTITQLMASVAKSATGIEIVEEAVEKAKENARINGLDNVNFLCGDVLEEIEKVGNKYDVVVLDPPRAGISPASLEKILNIDCKKFVYISCNPKTQMENLKTFIEKGYEIKDYEIYDQFPNSRHLEAIALIQKM</sequence>
<evidence type="ECO:0000256" key="1">
    <source>
        <dbReference type="ARBA" id="ARBA00022603"/>
    </source>
</evidence>
<feature type="active site" evidence="5">
    <location>
        <position position="413"/>
    </location>
</feature>
<gene>
    <name evidence="6" type="ORF">HMPREF1630_07910</name>
</gene>
<dbReference type="Proteomes" id="UP000029579">
    <property type="component" value="Unassembled WGS sequence"/>
</dbReference>
<dbReference type="EMBL" id="JRMW01000041">
    <property type="protein sequence ID" value="KGF03195.1"/>
    <property type="molecule type" value="Genomic_DNA"/>
</dbReference>
<proteinExistence type="inferred from homology"/>
<evidence type="ECO:0000256" key="5">
    <source>
        <dbReference type="PROSITE-ProRule" id="PRU10015"/>
    </source>
</evidence>